<dbReference type="GO" id="GO:0000155">
    <property type="term" value="F:phosphorelay sensor kinase activity"/>
    <property type="evidence" value="ECO:0007669"/>
    <property type="project" value="InterPro"/>
</dbReference>
<gene>
    <name evidence="8" type="ORF">MNBD_ALPHA06-1471</name>
</gene>
<dbReference type="SUPFAM" id="SSF47384">
    <property type="entry name" value="Homodimeric domain of signal transducing histidine kinase"/>
    <property type="match status" value="1"/>
</dbReference>
<accession>A0A3B0R4D9</accession>
<dbReference type="FunFam" id="3.30.565.10:FF:000006">
    <property type="entry name" value="Sensor histidine kinase WalK"/>
    <property type="match status" value="1"/>
</dbReference>
<dbReference type="PROSITE" id="PS50109">
    <property type="entry name" value="HIS_KIN"/>
    <property type="match status" value="1"/>
</dbReference>
<evidence type="ECO:0000256" key="2">
    <source>
        <dbReference type="ARBA" id="ARBA00012438"/>
    </source>
</evidence>
<dbReference type="Pfam" id="PF02518">
    <property type="entry name" value="HATPase_c"/>
    <property type="match status" value="1"/>
</dbReference>
<dbReference type="InterPro" id="IPR003661">
    <property type="entry name" value="HisK_dim/P_dom"/>
</dbReference>
<organism evidence="8">
    <name type="scientific">hydrothermal vent metagenome</name>
    <dbReference type="NCBI Taxonomy" id="652676"/>
    <lineage>
        <taxon>unclassified sequences</taxon>
        <taxon>metagenomes</taxon>
        <taxon>ecological metagenomes</taxon>
    </lineage>
</organism>
<dbReference type="CDD" id="cd00082">
    <property type="entry name" value="HisKA"/>
    <property type="match status" value="1"/>
</dbReference>
<dbReference type="PANTHER" id="PTHR43711:SF1">
    <property type="entry name" value="HISTIDINE KINASE 1"/>
    <property type="match status" value="1"/>
</dbReference>
<dbReference type="Gene3D" id="1.10.287.130">
    <property type="match status" value="1"/>
</dbReference>
<keyword evidence="6" id="KW-0902">Two-component regulatory system</keyword>
<proteinExistence type="predicted"/>
<dbReference type="SUPFAM" id="SSF55874">
    <property type="entry name" value="ATPase domain of HSP90 chaperone/DNA topoisomerase II/histidine kinase"/>
    <property type="match status" value="1"/>
</dbReference>
<dbReference type="AlphaFoldDB" id="A0A3B0R4D9"/>
<keyword evidence="4" id="KW-0808">Transferase</keyword>
<dbReference type="EC" id="2.7.13.3" evidence="2"/>
<evidence type="ECO:0000259" key="7">
    <source>
        <dbReference type="PROSITE" id="PS50109"/>
    </source>
</evidence>
<feature type="non-terminal residue" evidence="8">
    <location>
        <position position="1"/>
    </location>
</feature>
<keyword evidence="3" id="KW-0597">Phosphoprotein</keyword>
<comment type="catalytic activity">
    <reaction evidence="1">
        <text>ATP + protein L-histidine = ADP + protein N-phospho-L-histidine.</text>
        <dbReference type="EC" id="2.7.13.3"/>
    </reaction>
</comment>
<sequence>LTWVSWPLSDGASVVAWMDITDSKRVEKSLRDKNEAMETVVRLKADFVGHVSYQLRDPLNTIVGYAGMLNEDMAGKLSSQQRGPVESILTAGNQLTTVFKNILDIAAIDAGTLELQLGDVDIRQVIEEVVQLAQTHAEDTRIQIIIDCAEDIGVIRADEVRLKQVMYNLLANSVKFSTANSKIVIGALREKRGVRMWVSDQGSGIDPKDQTKVFEEFESGDRGGAGLGLALVRKLIHMHGGRVSLKSEPGKGTLVTCHLRKSAKTENAAPELLLENESVE</sequence>
<evidence type="ECO:0000256" key="6">
    <source>
        <dbReference type="ARBA" id="ARBA00023012"/>
    </source>
</evidence>
<dbReference type="InterPro" id="IPR036890">
    <property type="entry name" value="HATPase_C_sf"/>
</dbReference>
<dbReference type="SMART" id="SM00387">
    <property type="entry name" value="HATPase_c"/>
    <property type="match status" value="1"/>
</dbReference>
<keyword evidence="5" id="KW-0418">Kinase</keyword>
<dbReference type="CDD" id="cd00075">
    <property type="entry name" value="HATPase"/>
    <property type="match status" value="1"/>
</dbReference>
<dbReference type="InterPro" id="IPR003594">
    <property type="entry name" value="HATPase_dom"/>
</dbReference>
<dbReference type="InterPro" id="IPR050736">
    <property type="entry name" value="Sensor_HK_Regulatory"/>
</dbReference>
<name>A0A3B0R4D9_9ZZZZ</name>
<dbReference type="EMBL" id="UOEE01000024">
    <property type="protein sequence ID" value="VAV87011.1"/>
    <property type="molecule type" value="Genomic_DNA"/>
</dbReference>
<evidence type="ECO:0000256" key="4">
    <source>
        <dbReference type="ARBA" id="ARBA00022679"/>
    </source>
</evidence>
<reference evidence="8" key="1">
    <citation type="submission" date="2018-06" db="EMBL/GenBank/DDBJ databases">
        <authorList>
            <person name="Zhirakovskaya E."/>
        </authorList>
    </citation>
    <scope>NUCLEOTIDE SEQUENCE</scope>
</reference>
<dbReference type="Pfam" id="PF00512">
    <property type="entry name" value="HisKA"/>
    <property type="match status" value="1"/>
</dbReference>
<dbReference type="PANTHER" id="PTHR43711">
    <property type="entry name" value="TWO-COMPONENT HISTIDINE KINASE"/>
    <property type="match status" value="1"/>
</dbReference>
<dbReference type="SMART" id="SM00388">
    <property type="entry name" value="HisKA"/>
    <property type="match status" value="1"/>
</dbReference>
<evidence type="ECO:0000313" key="8">
    <source>
        <dbReference type="EMBL" id="VAV87011.1"/>
    </source>
</evidence>
<dbReference type="InterPro" id="IPR036097">
    <property type="entry name" value="HisK_dim/P_sf"/>
</dbReference>
<evidence type="ECO:0000256" key="3">
    <source>
        <dbReference type="ARBA" id="ARBA00022553"/>
    </source>
</evidence>
<dbReference type="InterPro" id="IPR004358">
    <property type="entry name" value="Sig_transdc_His_kin-like_C"/>
</dbReference>
<feature type="domain" description="Histidine kinase" evidence="7">
    <location>
        <begin position="50"/>
        <end position="263"/>
    </location>
</feature>
<dbReference type="Gene3D" id="3.30.565.10">
    <property type="entry name" value="Histidine kinase-like ATPase, C-terminal domain"/>
    <property type="match status" value="1"/>
</dbReference>
<evidence type="ECO:0000256" key="1">
    <source>
        <dbReference type="ARBA" id="ARBA00000085"/>
    </source>
</evidence>
<dbReference type="PRINTS" id="PR00344">
    <property type="entry name" value="BCTRLSENSOR"/>
</dbReference>
<evidence type="ECO:0000256" key="5">
    <source>
        <dbReference type="ARBA" id="ARBA00022777"/>
    </source>
</evidence>
<dbReference type="InterPro" id="IPR005467">
    <property type="entry name" value="His_kinase_dom"/>
</dbReference>
<protein>
    <recommendedName>
        <fullName evidence="2">histidine kinase</fullName>
        <ecNumber evidence="2">2.7.13.3</ecNumber>
    </recommendedName>
</protein>